<organism evidence="4 5">
    <name type="scientific">Hymenobacter cavernae</name>
    <dbReference type="NCBI Taxonomy" id="2044852"/>
    <lineage>
        <taxon>Bacteria</taxon>
        <taxon>Pseudomonadati</taxon>
        <taxon>Bacteroidota</taxon>
        <taxon>Cytophagia</taxon>
        <taxon>Cytophagales</taxon>
        <taxon>Hymenobacteraceae</taxon>
        <taxon>Hymenobacter</taxon>
    </lineage>
</organism>
<evidence type="ECO:0000256" key="1">
    <source>
        <dbReference type="ARBA" id="ARBA00005960"/>
    </source>
</evidence>
<protein>
    <recommendedName>
        <fullName evidence="3">Water stress and hypersensitive response domain-containing protein</fullName>
    </recommendedName>
</protein>
<proteinExistence type="inferred from homology"/>
<dbReference type="Gene3D" id="2.60.40.1820">
    <property type="match status" value="2"/>
</dbReference>
<sequence>MASRSSSNRNYRRKSHPIRNTLLILLLLLVVAGVVGYFATNRGKDLLPTLSNVSMQTGNITPDSLKAQMRVQLRNNVPLTMKVDSFRYVTYIDGTAISRGAKDQPTVVQSSGMSTLSIPVNMDLSKVAHKIKSIQRDCVDVAMTMDMYTHLPLLGTEKIPVRVSKRIYVPKLPHFEIADIDVTHLGLKDGQATITIKVTNYNPFPFTVKNVAYDFRISDDMQVKGVETKDVSFRKRGTELMPIHVKFEPKAMPKVAFKTLFKAKKTPYNLTGTITVAAGKQNPKDSKVKFQSSGSLQDLKNIPK</sequence>
<evidence type="ECO:0000313" key="5">
    <source>
        <dbReference type="Proteomes" id="UP000632273"/>
    </source>
</evidence>
<dbReference type="InterPro" id="IPR013990">
    <property type="entry name" value="WHy-dom"/>
</dbReference>
<accession>A0ABQ1TSG8</accession>
<feature type="domain" description="Water stress and hypersensitive response" evidence="3">
    <location>
        <begin position="50"/>
        <end position="168"/>
    </location>
</feature>
<dbReference type="Pfam" id="PF03168">
    <property type="entry name" value="LEA_2"/>
    <property type="match status" value="2"/>
</dbReference>
<comment type="caution">
    <text evidence="4">The sequence shown here is derived from an EMBL/GenBank/DDBJ whole genome shotgun (WGS) entry which is preliminary data.</text>
</comment>
<gene>
    <name evidence="4" type="ORF">GCM10011383_09870</name>
</gene>
<feature type="region of interest" description="Disordered" evidence="2">
    <location>
        <begin position="283"/>
        <end position="304"/>
    </location>
</feature>
<keyword evidence="5" id="KW-1185">Reference proteome</keyword>
<name>A0ABQ1TSG8_9BACT</name>
<dbReference type="PANTHER" id="PTHR31459:SF2">
    <property type="entry name" value="OS03G0843300 PROTEIN"/>
    <property type="match status" value="1"/>
</dbReference>
<feature type="domain" description="Water stress and hypersensitive response" evidence="3">
    <location>
        <begin position="175"/>
        <end position="293"/>
    </location>
</feature>
<dbReference type="EMBL" id="BMHT01000002">
    <property type="protein sequence ID" value="GGF01075.1"/>
    <property type="molecule type" value="Genomic_DNA"/>
</dbReference>
<dbReference type="PANTHER" id="PTHR31459">
    <property type="match status" value="1"/>
</dbReference>
<dbReference type="SMART" id="SM00769">
    <property type="entry name" value="WHy"/>
    <property type="match status" value="2"/>
</dbReference>
<reference evidence="5" key="1">
    <citation type="journal article" date="2019" name="Int. J. Syst. Evol. Microbiol.">
        <title>The Global Catalogue of Microorganisms (GCM) 10K type strain sequencing project: providing services to taxonomists for standard genome sequencing and annotation.</title>
        <authorList>
            <consortium name="The Broad Institute Genomics Platform"/>
            <consortium name="The Broad Institute Genome Sequencing Center for Infectious Disease"/>
            <person name="Wu L."/>
            <person name="Ma J."/>
        </authorList>
    </citation>
    <scope>NUCLEOTIDE SEQUENCE [LARGE SCALE GENOMIC DNA]</scope>
    <source>
        <strain evidence="5">CGMCC 1.15197</strain>
    </source>
</reference>
<dbReference type="InterPro" id="IPR004864">
    <property type="entry name" value="LEA_2"/>
</dbReference>
<feature type="compositionally biased region" description="Polar residues" evidence="2">
    <location>
        <begin position="289"/>
        <end position="298"/>
    </location>
</feature>
<evidence type="ECO:0000259" key="3">
    <source>
        <dbReference type="SMART" id="SM00769"/>
    </source>
</evidence>
<evidence type="ECO:0000256" key="2">
    <source>
        <dbReference type="SAM" id="MobiDB-lite"/>
    </source>
</evidence>
<comment type="similarity">
    <text evidence="1">Belongs to the LEA type 2 family.</text>
</comment>
<evidence type="ECO:0000313" key="4">
    <source>
        <dbReference type="EMBL" id="GGF01075.1"/>
    </source>
</evidence>
<dbReference type="Proteomes" id="UP000632273">
    <property type="component" value="Unassembled WGS sequence"/>
</dbReference>
<dbReference type="RefSeq" id="WP_188811627.1">
    <property type="nucleotide sequence ID" value="NZ_BMHT01000002.1"/>
</dbReference>
<dbReference type="SUPFAM" id="SSF117070">
    <property type="entry name" value="LEA14-like"/>
    <property type="match status" value="2"/>
</dbReference>
<dbReference type="InterPro" id="IPR045043">
    <property type="entry name" value="Lea14-like"/>
</dbReference>